<evidence type="ECO:0000313" key="3">
    <source>
        <dbReference type="Proteomes" id="UP000199144"/>
    </source>
</evidence>
<feature type="region of interest" description="Disordered" evidence="1">
    <location>
        <begin position="39"/>
        <end position="79"/>
    </location>
</feature>
<accession>A0A1I4PC12</accession>
<keyword evidence="3" id="KW-1185">Reference proteome</keyword>
<dbReference type="RefSeq" id="WP_093094339.1">
    <property type="nucleotide sequence ID" value="NZ_FOTQ01000005.1"/>
</dbReference>
<gene>
    <name evidence="2" type="ORF">SAMN04488042_105163</name>
</gene>
<sequence>MTKLTKTTLFKPTPPRAETLMDKTTRIVRGILDDEAEQRENKTARLRKARLEREAATRAEPVSAKPSRSRAKARTTMPK</sequence>
<name>A0A1I4PC12_9RHOB</name>
<evidence type="ECO:0000256" key="1">
    <source>
        <dbReference type="SAM" id="MobiDB-lite"/>
    </source>
</evidence>
<dbReference type="Proteomes" id="UP000199144">
    <property type="component" value="Unassembled WGS sequence"/>
</dbReference>
<proteinExistence type="predicted"/>
<reference evidence="2 3" key="1">
    <citation type="submission" date="2016-10" db="EMBL/GenBank/DDBJ databases">
        <authorList>
            <person name="de Groot N.N."/>
        </authorList>
    </citation>
    <scope>NUCLEOTIDE SEQUENCE [LARGE SCALE GENOMIC DNA]</scope>
    <source>
        <strain evidence="2 3">DSM 15283</strain>
    </source>
</reference>
<evidence type="ECO:0000313" key="2">
    <source>
        <dbReference type="EMBL" id="SFM25066.1"/>
    </source>
</evidence>
<protein>
    <submittedName>
        <fullName evidence="2">Uncharacterized protein</fullName>
    </submittedName>
</protein>
<feature type="compositionally biased region" description="Basic and acidic residues" evidence="1">
    <location>
        <begin position="39"/>
        <end position="57"/>
    </location>
</feature>
<dbReference type="AlphaFoldDB" id="A0A1I4PC12"/>
<dbReference type="EMBL" id="FOTQ01000005">
    <property type="protein sequence ID" value="SFM25066.1"/>
    <property type="molecule type" value="Genomic_DNA"/>
</dbReference>
<organism evidence="2 3">
    <name type="scientific">Shimia aestuarii</name>
    <dbReference type="NCBI Taxonomy" id="254406"/>
    <lineage>
        <taxon>Bacteria</taxon>
        <taxon>Pseudomonadati</taxon>
        <taxon>Pseudomonadota</taxon>
        <taxon>Alphaproteobacteria</taxon>
        <taxon>Rhodobacterales</taxon>
        <taxon>Roseobacteraceae</taxon>
    </lineage>
</organism>